<feature type="active site" description="Charge relay system" evidence="5">
    <location>
        <position position="187"/>
    </location>
</feature>
<feature type="domain" description="Ig-like" evidence="8">
    <location>
        <begin position="477"/>
        <end position="506"/>
    </location>
</feature>
<dbReference type="GO" id="GO:0005975">
    <property type="term" value="P:carbohydrate metabolic process"/>
    <property type="evidence" value="ECO:0007669"/>
    <property type="project" value="UniProtKB-ARBA"/>
</dbReference>
<name>I0GYS8_ACTM4</name>
<protein>
    <submittedName>
        <fullName evidence="9">Putative subtilase-family protease</fullName>
    </submittedName>
</protein>
<dbReference type="InterPro" id="IPR000209">
    <property type="entry name" value="Peptidase_S8/S53_dom"/>
</dbReference>
<dbReference type="EMBL" id="AP012319">
    <property type="protein sequence ID" value="BAL85915.1"/>
    <property type="molecule type" value="Genomic_DNA"/>
</dbReference>
<dbReference type="PROSITE" id="PS51318">
    <property type="entry name" value="TAT"/>
    <property type="match status" value="1"/>
</dbReference>
<keyword evidence="2 5" id="KW-0645">Protease</keyword>
<dbReference type="RefSeq" id="WP_014440812.1">
    <property type="nucleotide sequence ID" value="NC_017093.1"/>
</dbReference>
<dbReference type="InterPro" id="IPR022038">
    <property type="entry name" value="Ig-like_bact"/>
</dbReference>
<dbReference type="Proteomes" id="UP000007882">
    <property type="component" value="Chromosome"/>
</dbReference>
<sequence length="596" mass="61379">MNSSSRRALAGITTAGLLAGLGVAGITSPAQAAAAAPVRLVVGLKAGEEVSAALPTLSGFGLGDAEASGSSVLRDALAEVRAKTLDVPAAKATALIAALKLDPKVSYVQVDPAVEAFAVTPNDPIYKNQKELGQIKVPDAWATTRGGAIKVAVVDTGVTPAGDLSGKVLRGYDFVNRDTSATDDYGHGTTVASLIAAKTNNGAGMAGVCAQCQILPVKVLNWEGKGDTSDVAAGIIYAAKQNAKIINLSLGGSEPSPVLQDAIAYANGRGALVVASAGNENSSRKNYPAAYADVLSVGATDTRTGGTARAKFSSYGASWVDVAAPGYTAGMLTDGSYCWVGLSDCTGKDYIIRGTSFSAPLVSGVAALVASKNPRYSGWGLSNAITSSTRKIGGWVKYGLVDAKAALTRGTDTAKPSATTTSPGGGAKLRGSAAITPVGLKDTGGSGIRNVDLYVNGKWHSWDYVAPFAPKLNTKKYNGAVKVQLRLTDKAGNITWLGARTVVADNTPPKVSITKAPKNKARVKGTVTVSVKANDKYGVSKVQLLVNGKVVATDAKAGYKLSFKVAKQKRTMKVVVRAYDKAGNVTKLATRTYYRR</sequence>
<keyword evidence="10" id="KW-1185">Reference proteome</keyword>
<evidence type="ECO:0000256" key="2">
    <source>
        <dbReference type="ARBA" id="ARBA00022670"/>
    </source>
</evidence>
<dbReference type="InterPro" id="IPR015500">
    <property type="entry name" value="Peptidase_S8_subtilisin-rel"/>
</dbReference>
<feature type="domain" description="Peptidase S8/S53" evidence="7">
    <location>
        <begin position="147"/>
        <end position="389"/>
    </location>
</feature>
<feature type="signal peptide" evidence="6">
    <location>
        <begin position="1"/>
        <end position="32"/>
    </location>
</feature>
<keyword evidence="6" id="KW-0732">Signal</keyword>
<dbReference type="PROSITE" id="PS00137">
    <property type="entry name" value="SUBTILASE_HIS"/>
    <property type="match status" value="1"/>
</dbReference>
<organism evidence="9 10">
    <name type="scientific">Actinoplanes missouriensis (strain ATCC 14538 / DSM 43046 / CBS 188.64 / JCM 3121 / NBRC 102363 / NCIMB 12654 / NRRL B-3342 / UNCC 431)</name>
    <dbReference type="NCBI Taxonomy" id="512565"/>
    <lineage>
        <taxon>Bacteria</taxon>
        <taxon>Bacillati</taxon>
        <taxon>Actinomycetota</taxon>
        <taxon>Actinomycetes</taxon>
        <taxon>Micromonosporales</taxon>
        <taxon>Micromonosporaceae</taxon>
        <taxon>Actinoplanes</taxon>
    </lineage>
</organism>
<keyword evidence="4 5" id="KW-0720">Serine protease</keyword>
<dbReference type="Pfam" id="PF17957">
    <property type="entry name" value="Big_7"/>
    <property type="match status" value="1"/>
</dbReference>
<dbReference type="Pfam" id="PF00082">
    <property type="entry name" value="Peptidase_S8"/>
    <property type="match status" value="1"/>
</dbReference>
<dbReference type="HOGENOM" id="CLU_011263_9_0_11"/>
<dbReference type="KEGG" id="ams:AMIS_6950"/>
<dbReference type="GO" id="GO:0006508">
    <property type="term" value="P:proteolysis"/>
    <property type="evidence" value="ECO:0007669"/>
    <property type="project" value="UniProtKB-KW"/>
</dbReference>
<dbReference type="Gene3D" id="3.40.50.200">
    <property type="entry name" value="Peptidase S8/S53 domain"/>
    <property type="match status" value="1"/>
</dbReference>
<dbReference type="PROSITE" id="PS00138">
    <property type="entry name" value="SUBTILASE_SER"/>
    <property type="match status" value="1"/>
</dbReference>
<dbReference type="PROSITE" id="PS51892">
    <property type="entry name" value="SUBTILASE"/>
    <property type="match status" value="1"/>
</dbReference>
<dbReference type="PANTHER" id="PTHR43806">
    <property type="entry name" value="PEPTIDASE S8"/>
    <property type="match status" value="1"/>
</dbReference>
<proteinExistence type="inferred from homology"/>
<evidence type="ECO:0000259" key="8">
    <source>
        <dbReference type="Pfam" id="PF12245"/>
    </source>
</evidence>
<feature type="active site" description="Charge relay system" evidence="5">
    <location>
        <position position="155"/>
    </location>
</feature>
<dbReference type="Gene3D" id="2.60.40.10">
    <property type="entry name" value="Immunoglobulins"/>
    <property type="match status" value="2"/>
</dbReference>
<evidence type="ECO:0000256" key="4">
    <source>
        <dbReference type="ARBA" id="ARBA00022825"/>
    </source>
</evidence>
<dbReference type="Pfam" id="PF12245">
    <property type="entry name" value="Big_3_2"/>
    <property type="match status" value="1"/>
</dbReference>
<evidence type="ECO:0000259" key="7">
    <source>
        <dbReference type="Pfam" id="PF00082"/>
    </source>
</evidence>
<dbReference type="PANTHER" id="PTHR43806:SF11">
    <property type="entry name" value="CEREVISIN-RELATED"/>
    <property type="match status" value="1"/>
</dbReference>
<evidence type="ECO:0000256" key="6">
    <source>
        <dbReference type="SAM" id="SignalP"/>
    </source>
</evidence>
<accession>I0GYS8</accession>
<dbReference type="GO" id="GO:0004252">
    <property type="term" value="F:serine-type endopeptidase activity"/>
    <property type="evidence" value="ECO:0007669"/>
    <property type="project" value="UniProtKB-UniRule"/>
</dbReference>
<dbReference type="InterPro" id="IPR006311">
    <property type="entry name" value="TAT_signal"/>
</dbReference>
<gene>
    <name evidence="9" type="ordered locus">AMIS_6950</name>
</gene>
<dbReference type="SUPFAM" id="SSF52743">
    <property type="entry name" value="Subtilisin-like"/>
    <property type="match status" value="1"/>
</dbReference>
<evidence type="ECO:0000313" key="10">
    <source>
        <dbReference type="Proteomes" id="UP000007882"/>
    </source>
</evidence>
<evidence type="ECO:0000313" key="9">
    <source>
        <dbReference type="EMBL" id="BAL85915.1"/>
    </source>
</evidence>
<dbReference type="InterPro" id="IPR036852">
    <property type="entry name" value="Peptidase_S8/S53_dom_sf"/>
</dbReference>
<dbReference type="PATRIC" id="fig|512565.3.peg.699"/>
<evidence type="ECO:0000256" key="3">
    <source>
        <dbReference type="ARBA" id="ARBA00022801"/>
    </source>
</evidence>
<reference evidence="9 10" key="1">
    <citation type="submission" date="2012-02" db="EMBL/GenBank/DDBJ databases">
        <title>Complete genome sequence of Actinoplanes missouriensis 431 (= NBRC 102363).</title>
        <authorList>
            <person name="Ohnishi Y."/>
            <person name="Ishikawa J."/>
            <person name="Sekine M."/>
            <person name="Hosoyama A."/>
            <person name="Harada T."/>
            <person name="Narita H."/>
            <person name="Hata T."/>
            <person name="Konno Y."/>
            <person name="Tutikane K."/>
            <person name="Fujita N."/>
            <person name="Horinouchi S."/>
            <person name="Hayakawa M."/>
        </authorList>
    </citation>
    <scope>NUCLEOTIDE SEQUENCE [LARGE SCALE GENOMIC DNA]</scope>
    <source>
        <strain evidence="10">ATCC 14538 / DSM 43046 / CBS 188.64 / JCM 3121 / NBRC 102363 / NCIMB 12654 / NRRL B-3342 / UNCC 431</strain>
    </source>
</reference>
<dbReference type="InterPro" id="IPR013783">
    <property type="entry name" value="Ig-like_fold"/>
</dbReference>
<comment type="similarity">
    <text evidence="1 5">Belongs to the peptidase S8 family.</text>
</comment>
<dbReference type="InterPro" id="IPR050131">
    <property type="entry name" value="Peptidase_S8_subtilisin-like"/>
</dbReference>
<evidence type="ECO:0000256" key="5">
    <source>
        <dbReference type="PROSITE-ProRule" id="PRU01240"/>
    </source>
</evidence>
<dbReference type="InterPro" id="IPR023828">
    <property type="entry name" value="Peptidase_S8_Ser-AS"/>
</dbReference>
<dbReference type="STRING" id="512565.AMIS_6950"/>
<dbReference type="AlphaFoldDB" id="I0GYS8"/>
<dbReference type="eggNOG" id="COG1404">
    <property type="taxonomic scope" value="Bacteria"/>
</dbReference>
<keyword evidence="3 5" id="KW-0378">Hydrolase</keyword>
<dbReference type="PRINTS" id="PR00723">
    <property type="entry name" value="SUBTILISIN"/>
</dbReference>
<feature type="chain" id="PRO_5003627190" evidence="6">
    <location>
        <begin position="33"/>
        <end position="596"/>
    </location>
</feature>
<dbReference type="InterPro" id="IPR022398">
    <property type="entry name" value="Peptidase_S8_His-AS"/>
</dbReference>
<evidence type="ECO:0000256" key="1">
    <source>
        <dbReference type="ARBA" id="ARBA00011073"/>
    </source>
</evidence>
<feature type="active site" description="Charge relay system" evidence="5">
    <location>
        <position position="356"/>
    </location>
</feature>